<dbReference type="AlphaFoldDB" id="A0AA43ZSY8"/>
<evidence type="ECO:0000313" key="1">
    <source>
        <dbReference type="EMBL" id="MDO5457488.1"/>
    </source>
</evidence>
<gene>
    <name evidence="1" type="ORF">Q4F26_04000</name>
</gene>
<sequence length="149" mass="16627">MSINTIQLNTCTTEGTKIKATVTDRNHDILFDQPKERKGSDTAPKPTEVFLASLGACKLVVAKSFAKKYKINLKAVDITVEGEIDSKGFSQQDPNAKIGFSTLRTIFNIEADNTKEEIDNFIQFIENHCPVQDTIVNQPNFETVLNHKP</sequence>
<dbReference type="InterPro" id="IPR003718">
    <property type="entry name" value="OsmC/Ohr_fam"/>
</dbReference>
<protein>
    <submittedName>
        <fullName evidence="1">OsmC family protein</fullName>
        <ecNumber evidence="1">1.11.1.-</ecNumber>
    </submittedName>
</protein>
<dbReference type="Pfam" id="PF02566">
    <property type="entry name" value="OsmC"/>
    <property type="match status" value="1"/>
</dbReference>
<dbReference type="EC" id="1.11.1.-" evidence="1"/>
<dbReference type="PANTHER" id="PTHR35368">
    <property type="entry name" value="HYDROPEROXIDE REDUCTASE"/>
    <property type="match status" value="1"/>
</dbReference>
<evidence type="ECO:0000313" key="2">
    <source>
        <dbReference type="Proteomes" id="UP001171751"/>
    </source>
</evidence>
<dbReference type="InterPro" id="IPR015946">
    <property type="entry name" value="KH_dom-like_a/b"/>
</dbReference>
<reference evidence="1" key="1">
    <citation type="submission" date="2023-07" db="EMBL/GenBank/DDBJ databases">
        <title>Between Cages and Wild: Unraveling the Impact of Captivity on Animal Microbiomes and Antimicrobial Resistance.</title>
        <authorList>
            <person name="Schmartz G.P."/>
            <person name="Rehner J."/>
            <person name="Schuff M.J."/>
            <person name="Becker S.L."/>
            <person name="Kravczyk M."/>
            <person name="Gurevich A."/>
            <person name="Francke R."/>
            <person name="Mueller R."/>
            <person name="Keller V."/>
            <person name="Keller A."/>
        </authorList>
    </citation>
    <scope>NUCLEOTIDE SEQUENCE</scope>
    <source>
        <strain evidence="1">S39M_St_73</strain>
    </source>
</reference>
<name>A0AA43ZSY8_9LACT</name>
<comment type="caution">
    <text evidence="1">The sequence shown here is derived from an EMBL/GenBank/DDBJ whole genome shotgun (WGS) entry which is preliminary data.</text>
</comment>
<dbReference type="Gene3D" id="3.30.300.20">
    <property type="match status" value="1"/>
</dbReference>
<keyword evidence="1" id="KW-0575">Peroxidase</keyword>
<keyword evidence="2" id="KW-1185">Reference proteome</keyword>
<organism evidence="1 2">
    <name type="scientific">Atopococcus tabaci</name>
    <dbReference type="NCBI Taxonomy" id="269774"/>
    <lineage>
        <taxon>Bacteria</taxon>
        <taxon>Bacillati</taxon>
        <taxon>Bacillota</taxon>
        <taxon>Bacilli</taxon>
        <taxon>Lactobacillales</taxon>
        <taxon>Carnobacteriaceae</taxon>
        <taxon>Atopococcus</taxon>
    </lineage>
</organism>
<dbReference type="InterPro" id="IPR052924">
    <property type="entry name" value="OsmC/Ohr_hydroprdx_reductase"/>
</dbReference>
<dbReference type="Proteomes" id="UP001171751">
    <property type="component" value="Unassembled WGS sequence"/>
</dbReference>
<dbReference type="SUPFAM" id="SSF82784">
    <property type="entry name" value="OsmC-like"/>
    <property type="match status" value="1"/>
</dbReference>
<dbReference type="PANTHER" id="PTHR35368:SF1">
    <property type="entry name" value="HYDROPEROXIDE REDUCTASE"/>
    <property type="match status" value="1"/>
</dbReference>
<dbReference type="InterPro" id="IPR036102">
    <property type="entry name" value="OsmC/Ohrsf"/>
</dbReference>
<keyword evidence="1" id="KW-0560">Oxidoreductase</keyword>
<proteinExistence type="predicted"/>
<accession>A0AA43ZSY8</accession>
<dbReference type="GO" id="GO:0004601">
    <property type="term" value="F:peroxidase activity"/>
    <property type="evidence" value="ECO:0007669"/>
    <property type="project" value="UniProtKB-KW"/>
</dbReference>
<dbReference type="EMBL" id="JAUNQW010000012">
    <property type="protein sequence ID" value="MDO5457488.1"/>
    <property type="molecule type" value="Genomic_DNA"/>
</dbReference>